<organism evidence="1">
    <name type="scientific">Arundo donax</name>
    <name type="common">Giant reed</name>
    <name type="synonym">Donax arundinaceus</name>
    <dbReference type="NCBI Taxonomy" id="35708"/>
    <lineage>
        <taxon>Eukaryota</taxon>
        <taxon>Viridiplantae</taxon>
        <taxon>Streptophyta</taxon>
        <taxon>Embryophyta</taxon>
        <taxon>Tracheophyta</taxon>
        <taxon>Spermatophyta</taxon>
        <taxon>Magnoliopsida</taxon>
        <taxon>Liliopsida</taxon>
        <taxon>Poales</taxon>
        <taxon>Poaceae</taxon>
        <taxon>PACMAD clade</taxon>
        <taxon>Arundinoideae</taxon>
        <taxon>Arundineae</taxon>
        <taxon>Arundo</taxon>
    </lineage>
</organism>
<proteinExistence type="predicted"/>
<name>A0A0A9E7U6_ARUDO</name>
<protein>
    <submittedName>
        <fullName evidence="1">Cl2727_2b</fullName>
    </submittedName>
</protein>
<accession>A0A0A9E7U6</accession>
<evidence type="ECO:0000313" key="1">
    <source>
        <dbReference type="EMBL" id="JAD92052.1"/>
    </source>
</evidence>
<reference evidence="1" key="2">
    <citation type="journal article" date="2015" name="Data Brief">
        <title>Shoot transcriptome of the giant reed, Arundo donax.</title>
        <authorList>
            <person name="Barrero R.A."/>
            <person name="Guerrero F.D."/>
            <person name="Moolhuijzen P."/>
            <person name="Goolsby J.A."/>
            <person name="Tidwell J."/>
            <person name="Bellgard S.E."/>
            <person name="Bellgard M.I."/>
        </authorList>
    </citation>
    <scope>NUCLEOTIDE SEQUENCE</scope>
    <source>
        <tissue evidence="1">Shoot tissue taken approximately 20 cm above the soil surface</tissue>
    </source>
</reference>
<dbReference type="AlphaFoldDB" id="A0A0A9E7U6"/>
<dbReference type="EMBL" id="GBRH01205843">
    <property type="protein sequence ID" value="JAD92052.1"/>
    <property type="molecule type" value="Transcribed_RNA"/>
</dbReference>
<sequence length="51" mass="5764">MGMQYSFSLHTDTLNPVNQYQSTISYTECTGGFDGNTMFCFMMVINKVPVI</sequence>
<reference evidence="1" key="1">
    <citation type="submission" date="2014-09" db="EMBL/GenBank/DDBJ databases">
        <authorList>
            <person name="Magalhaes I.L.F."/>
            <person name="Oliveira U."/>
            <person name="Santos F.R."/>
            <person name="Vidigal T.H.D.A."/>
            <person name="Brescovit A.D."/>
            <person name="Santos A.J."/>
        </authorList>
    </citation>
    <scope>NUCLEOTIDE SEQUENCE</scope>
    <source>
        <tissue evidence="1">Shoot tissue taken approximately 20 cm above the soil surface</tissue>
    </source>
</reference>